<dbReference type="PANTHER" id="PTHR10357:SF210">
    <property type="entry name" value="MALTODEXTRIN GLUCOSIDASE"/>
    <property type="match status" value="1"/>
</dbReference>
<dbReference type="Pfam" id="PF00128">
    <property type="entry name" value="Alpha-amylase"/>
    <property type="match status" value="1"/>
</dbReference>
<accession>A0A0K8MXM8</accession>
<evidence type="ECO:0000256" key="2">
    <source>
        <dbReference type="ARBA" id="ARBA00023295"/>
    </source>
</evidence>
<dbReference type="STRING" id="360412.LARV_03799"/>
<proteinExistence type="predicted"/>
<reference evidence="4" key="1">
    <citation type="submission" date="2015-07" db="EMBL/GenBank/DDBJ databases">
        <title>Draft Genome Sequences of Anaerolinea thermolimosa IMO-1, Bellilinea caldifistulae GOMI-1, Leptolinea tardivitalis YMTK-2, Levilinea saccharolytica KIBI-1,Longilinea arvoryzae KOME-1, Previously Described as Members of the Anaerolineaceae (Chloroflexi).</title>
        <authorList>
            <person name="Sekiguchi Y."/>
            <person name="Ohashi A."/>
            <person name="Matsuura N."/>
            <person name="Tourlousse M.D."/>
        </authorList>
    </citation>
    <scope>NUCLEOTIDE SEQUENCE [LARGE SCALE GENOMIC DNA]</scope>
    <source>
        <strain evidence="4">KOME-1</strain>
    </source>
</reference>
<dbReference type="Pfam" id="PF22026">
    <property type="entry name" value="Alpha-amylase_C_2"/>
    <property type="match status" value="1"/>
</dbReference>
<evidence type="ECO:0000259" key="3">
    <source>
        <dbReference type="SMART" id="SM00642"/>
    </source>
</evidence>
<dbReference type="InterPro" id="IPR013780">
    <property type="entry name" value="Glyco_hydro_b"/>
</dbReference>
<dbReference type="AlphaFoldDB" id="A0A0K8MXM8"/>
<evidence type="ECO:0000313" key="5">
    <source>
        <dbReference type="Proteomes" id="UP000055060"/>
    </source>
</evidence>
<dbReference type="Proteomes" id="UP000055060">
    <property type="component" value="Unassembled WGS sequence"/>
</dbReference>
<feature type="domain" description="Glycosyl hydrolase family 13 catalytic" evidence="3">
    <location>
        <begin position="18"/>
        <end position="396"/>
    </location>
</feature>
<dbReference type="Gene3D" id="2.60.40.1180">
    <property type="entry name" value="Golgi alpha-mannosidase II"/>
    <property type="match status" value="1"/>
</dbReference>
<dbReference type="SUPFAM" id="SSF51011">
    <property type="entry name" value="Glycosyl hydrolase domain"/>
    <property type="match status" value="1"/>
</dbReference>
<sequence length="490" mass="55516">MSDSFSTPQWVHDAVFYQIFPDRFAISPKLSKPDNLEAWDAAPTVHGYKGGDLLGVAEHMDYLHDLGIDAIYFTPVFQSASNHRYHTHDYYQIDPLLGGRPAFDAMLKEAHRRGIRVVLDGVFNHASRGFFQFNDILENEAASPYLNWFKIKGYPLNAYAGQPNYGCWVDLPALPEFNHANPQVQRFIFDVARYWIDQGIDGWRLDVPFCFGDDAFWQEFRRVVKSANPEAYITGEIPWDATRWLRGDQFDGVMNYLLSYACWGFFGNQKLDGYALGQWQDAGHGRDWIRPGAGDFARSVTNLLERYPRPAVLAQLNLLDSHDTARILTIFKGDRDAFRLAETFLFTYPGAPCIYYGNEIGLEGGQDPDSRRAFPWDESRWDADLRAYIQKLTAIRKSHPALRDGDFKILSANGDCVVYLRALGAERIVCAVNRGAGSVSLDLDLTAELEDTCTLRELLRGGETRLQNGRLAFNLPPKSAAVWENVLTGL</sequence>
<keyword evidence="5" id="KW-1185">Reference proteome</keyword>
<dbReference type="GO" id="GO:0016798">
    <property type="term" value="F:hydrolase activity, acting on glycosyl bonds"/>
    <property type="evidence" value="ECO:0007669"/>
    <property type="project" value="UniProtKB-KW"/>
</dbReference>
<dbReference type="PANTHER" id="PTHR10357">
    <property type="entry name" value="ALPHA-AMYLASE FAMILY MEMBER"/>
    <property type="match status" value="1"/>
</dbReference>
<dbReference type="CDD" id="cd11338">
    <property type="entry name" value="AmyAc_CMD"/>
    <property type="match status" value="1"/>
</dbReference>
<dbReference type="SUPFAM" id="SSF51445">
    <property type="entry name" value="(Trans)glycosidases"/>
    <property type="match status" value="1"/>
</dbReference>
<dbReference type="Gene3D" id="3.20.20.80">
    <property type="entry name" value="Glycosidases"/>
    <property type="match status" value="1"/>
</dbReference>
<dbReference type="InterPro" id="IPR017853">
    <property type="entry name" value="GH"/>
</dbReference>
<gene>
    <name evidence="4" type="ORF">LARV_03799</name>
</gene>
<dbReference type="SMART" id="SM00642">
    <property type="entry name" value="Aamy"/>
    <property type="match status" value="1"/>
</dbReference>
<keyword evidence="2" id="KW-0326">Glycosidase</keyword>
<name>A0A0K8MXM8_9CHLR</name>
<protein>
    <submittedName>
        <fullName evidence="4">Pullulanase</fullName>
    </submittedName>
</protein>
<dbReference type="InterPro" id="IPR054174">
    <property type="entry name" value="Alpha-amylase-like_C"/>
</dbReference>
<dbReference type="GO" id="GO:0005975">
    <property type="term" value="P:carbohydrate metabolic process"/>
    <property type="evidence" value="ECO:0007669"/>
    <property type="project" value="InterPro"/>
</dbReference>
<evidence type="ECO:0000313" key="4">
    <source>
        <dbReference type="EMBL" id="GAP16004.1"/>
    </source>
</evidence>
<dbReference type="OrthoDB" id="9805159at2"/>
<keyword evidence="1" id="KW-0378">Hydrolase</keyword>
<dbReference type="InterPro" id="IPR006047">
    <property type="entry name" value="GH13_cat_dom"/>
</dbReference>
<evidence type="ECO:0000256" key="1">
    <source>
        <dbReference type="ARBA" id="ARBA00022801"/>
    </source>
</evidence>
<dbReference type="EMBL" id="DF967973">
    <property type="protein sequence ID" value="GAP16004.1"/>
    <property type="molecule type" value="Genomic_DNA"/>
</dbReference>
<organism evidence="4">
    <name type="scientific">Longilinea arvoryzae</name>
    <dbReference type="NCBI Taxonomy" id="360412"/>
    <lineage>
        <taxon>Bacteria</taxon>
        <taxon>Bacillati</taxon>
        <taxon>Chloroflexota</taxon>
        <taxon>Anaerolineae</taxon>
        <taxon>Anaerolineales</taxon>
        <taxon>Anaerolineaceae</taxon>
        <taxon>Longilinea</taxon>
    </lineage>
</organism>
<dbReference type="RefSeq" id="WP_075075401.1">
    <property type="nucleotide sequence ID" value="NZ_DF967973.1"/>
</dbReference>